<dbReference type="SMART" id="SM01006">
    <property type="entry name" value="AlcB"/>
    <property type="match status" value="1"/>
</dbReference>
<dbReference type="UniPathway" id="UPA00011"/>
<dbReference type="GO" id="GO:0016410">
    <property type="term" value="F:N-acyltransferase activity"/>
    <property type="evidence" value="ECO:0007669"/>
    <property type="project" value="TreeGrafter"/>
</dbReference>
<proteinExistence type="predicted"/>
<sequence>MLRTGWVYERAVDGFGTVRLRPVDPVADVDLIHAWVTEPRASFWGMGELSRSQVLGIYRHLDALPTHRAHLAYRDDTPVALFHTYEPADDRISACYPVEPGDVGIHLLLGPTPGAAETGFTSVLFPELLRHALTGHSRIVGEPDARNAKVLARLERTGFSLHHEILLPATTDPEFTQAEKLARLVFFTPDKLPASS</sequence>
<evidence type="ECO:0000256" key="2">
    <source>
        <dbReference type="ARBA" id="ARBA00005102"/>
    </source>
</evidence>
<evidence type="ECO:0000313" key="6">
    <source>
        <dbReference type="EMBL" id="KIQ66825.1"/>
    </source>
</evidence>
<dbReference type="GO" id="GO:0019290">
    <property type="term" value="P:siderophore biosynthetic process"/>
    <property type="evidence" value="ECO:0007669"/>
    <property type="project" value="InterPro"/>
</dbReference>
<accession>A0A0D0NEW5</accession>
<protein>
    <recommendedName>
        <fullName evidence="3">Lysine N-acyltransferase MbtK</fullName>
    </recommendedName>
    <alternativeName>
        <fullName evidence="4">Mycobactin synthase protein K</fullName>
    </alternativeName>
</protein>
<dbReference type="SUPFAM" id="SSF55729">
    <property type="entry name" value="Acyl-CoA N-acyltransferases (Nat)"/>
    <property type="match status" value="1"/>
</dbReference>
<gene>
    <name evidence="6" type="ORF">TR51_05085</name>
</gene>
<dbReference type="STRING" id="2064.TR51_05085"/>
<dbReference type="InterPro" id="IPR016181">
    <property type="entry name" value="Acyl_CoA_acyltransferase"/>
</dbReference>
<dbReference type="PATRIC" id="fig|2064.6.peg.1123"/>
<organism evidence="6 7">
    <name type="scientific">Kitasatospora griseola</name>
    <name type="common">Streptomyces griseolosporeus</name>
    <dbReference type="NCBI Taxonomy" id="2064"/>
    <lineage>
        <taxon>Bacteria</taxon>
        <taxon>Bacillati</taxon>
        <taxon>Actinomycetota</taxon>
        <taxon>Actinomycetes</taxon>
        <taxon>Kitasatosporales</taxon>
        <taxon>Streptomycetaceae</taxon>
        <taxon>Kitasatospora</taxon>
    </lineage>
</organism>
<dbReference type="Proteomes" id="UP000032066">
    <property type="component" value="Unassembled WGS sequence"/>
</dbReference>
<dbReference type="PANTHER" id="PTHR31438">
    <property type="entry name" value="LYSINE N-ACYLTRANSFERASE C17G9.06C-RELATED"/>
    <property type="match status" value="1"/>
</dbReference>
<feature type="domain" description="Acyltransferase MbtK/IucB-like conserved" evidence="5">
    <location>
        <begin position="21"/>
        <end position="69"/>
    </location>
</feature>
<dbReference type="Gene3D" id="3.40.630.30">
    <property type="match status" value="1"/>
</dbReference>
<evidence type="ECO:0000259" key="5">
    <source>
        <dbReference type="SMART" id="SM01006"/>
    </source>
</evidence>
<evidence type="ECO:0000256" key="3">
    <source>
        <dbReference type="ARBA" id="ARBA00020586"/>
    </source>
</evidence>
<dbReference type="Pfam" id="PF13523">
    <property type="entry name" value="Acetyltransf_8"/>
    <property type="match status" value="1"/>
</dbReference>
<keyword evidence="7" id="KW-1185">Reference proteome</keyword>
<dbReference type="PANTHER" id="PTHR31438:SF1">
    <property type="entry name" value="LYSINE N-ACYLTRANSFERASE C17G9.06C-RELATED"/>
    <property type="match status" value="1"/>
</dbReference>
<dbReference type="EMBL" id="JXZB01000001">
    <property type="protein sequence ID" value="KIQ66825.1"/>
    <property type="molecule type" value="Genomic_DNA"/>
</dbReference>
<comment type="function">
    <text evidence="1">Acyltransferase required for the direct transfer of medium- to long-chain fatty acyl moieties from a carrier protein (MbtL) on to the epsilon-amino group of lysine residue in the mycobactin core.</text>
</comment>
<comment type="pathway">
    <text evidence="2">Siderophore biosynthesis; mycobactin biosynthesis.</text>
</comment>
<evidence type="ECO:0000256" key="4">
    <source>
        <dbReference type="ARBA" id="ARBA00031122"/>
    </source>
</evidence>
<evidence type="ECO:0000313" key="7">
    <source>
        <dbReference type="Proteomes" id="UP000032066"/>
    </source>
</evidence>
<dbReference type="InterPro" id="IPR019432">
    <property type="entry name" value="Acyltransferase_MbtK/IucB-like"/>
</dbReference>
<evidence type="ECO:0000256" key="1">
    <source>
        <dbReference type="ARBA" id="ARBA00003818"/>
    </source>
</evidence>
<dbReference type="AlphaFoldDB" id="A0A0D0NEW5"/>
<comment type="caution">
    <text evidence="6">The sequence shown here is derived from an EMBL/GenBank/DDBJ whole genome shotgun (WGS) entry which is preliminary data.</text>
</comment>
<reference evidence="6 7" key="1">
    <citation type="submission" date="2015-02" db="EMBL/GenBank/DDBJ databases">
        <title>Draft genome sequence of Kitasatospora griseola MF730-N6, a bafilomycin, terpentecin and satosporin producer.</title>
        <authorList>
            <person name="Arens J.C."/>
            <person name="Haltli B."/>
            <person name="Kerr R.G."/>
        </authorList>
    </citation>
    <scope>NUCLEOTIDE SEQUENCE [LARGE SCALE GENOMIC DNA]</scope>
    <source>
        <strain evidence="6 7">MF730-N6</strain>
    </source>
</reference>
<name>A0A0D0NEW5_KITGR</name>